<keyword evidence="5" id="KW-0812">Transmembrane</keyword>
<dbReference type="InterPro" id="IPR039261">
    <property type="entry name" value="FNR_nucleotide-bd"/>
</dbReference>
<feature type="transmembrane region" description="Helical" evidence="5">
    <location>
        <begin position="6"/>
        <end position="26"/>
    </location>
</feature>
<dbReference type="Gene3D" id="3.40.50.360">
    <property type="match status" value="1"/>
</dbReference>
<evidence type="ECO:0000313" key="8">
    <source>
        <dbReference type="EMBL" id="TYK64271.1"/>
    </source>
</evidence>
<dbReference type="Pfam" id="PF00258">
    <property type="entry name" value="Flavodoxin_1"/>
    <property type="match status" value="1"/>
</dbReference>
<dbReference type="InterPro" id="IPR001094">
    <property type="entry name" value="Flavdoxin-like"/>
</dbReference>
<gene>
    <name evidence="8" type="ORF">CWS31_016555</name>
</gene>
<dbReference type="Gene3D" id="3.40.50.80">
    <property type="entry name" value="Nucleotide-binding domain of ferredoxin-NADP reductase (FNR) module"/>
    <property type="match status" value="1"/>
</dbReference>
<evidence type="ECO:0000256" key="5">
    <source>
        <dbReference type="SAM" id="Phobius"/>
    </source>
</evidence>
<dbReference type="EC" id="1.6.2.4" evidence="4"/>
<feature type="domain" description="Flavodoxin-like" evidence="6">
    <location>
        <begin position="42"/>
        <end position="203"/>
    </location>
</feature>
<dbReference type="InterPro" id="IPR017938">
    <property type="entry name" value="Riboflavin_synthase-like_b-brl"/>
</dbReference>
<sequence>MQSLYSTNVVIIFLSVAWLVLCFVMWRLHRFRCSTPATNGTVLITYASQTGNAQAIANRCAQALDLSESSHVIALNSLTFEHLDSIEKILFVVSTYGNGEAPDNGALFIKKFSKMFAKHNAKQTSADNNNTYHENKVLSHLSYSIIALGDSSYPEFCAFGYQVNQTMLKAGANSLGNVITVDNYEEQITKLADITPDWINIDHEVTLNPEIKSLQYWQLNERVVLNPDCNDEKLLQLNFTSIGPCPHWQAGDLIDIQPQNPVEVVEQWLLENQFNGDTWLTYQGHQQTLTSWLLTRELPKVCLYTQDELVSKLPYLHKRSYSIASITQSGQLELIVRLFESADTKKFGLASGYLSHYCQIGDVVEGQIRNVSAYHNIDHSKSIILIGAGSGLAGLKAQIAERTFFDNHSVVNNKTGPSWLIFGERNDDPQLPLNQQLANLQASSLTKLSCAYSQKNAQETQVDKYVQDIVLREQVTVKQWVADGASIYVCGSLSGMGEGVQQTLIDILGQSSLEKLQQQQRYIRDVY</sequence>
<keyword evidence="3" id="KW-0813">Transport</keyword>
<dbReference type="InterPro" id="IPR001709">
    <property type="entry name" value="Flavoprot_Pyr_Nucl_cyt_Rdtase"/>
</dbReference>
<protein>
    <recommendedName>
        <fullName evidence="4">NADPH--hemoprotein reductase</fullName>
        <ecNumber evidence="4">1.6.2.4</ecNumber>
    </recommendedName>
</protein>
<comment type="caution">
    <text evidence="8">The sequence shown here is derived from an EMBL/GenBank/DDBJ whole genome shotgun (WGS) entry which is preliminary data.</text>
</comment>
<evidence type="ECO:0000256" key="1">
    <source>
        <dbReference type="ARBA" id="ARBA00022630"/>
    </source>
</evidence>
<dbReference type="PANTHER" id="PTHR19384">
    <property type="entry name" value="NITRIC OXIDE SYNTHASE-RELATED"/>
    <property type="match status" value="1"/>
</dbReference>
<keyword evidence="1" id="KW-0285">Flavoprotein</keyword>
<name>A0ABY3MT06_9GAMM</name>
<dbReference type="InterPro" id="IPR029039">
    <property type="entry name" value="Flavoprotein-like_sf"/>
</dbReference>
<evidence type="ECO:0000256" key="4">
    <source>
        <dbReference type="ARBA" id="ARBA00023797"/>
    </source>
</evidence>
<evidence type="ECO:0000256" key="2">
    <source>
        <dbReference type="ARBA" id="ARBA00022643"/>
    </source>
</evidence>
<dbReference type="PROSITE" id="PS50902">
    <property type="entry name" value="FLAVODOXIN_LIKE"/>
    <property type="match status" value="1"/>
</dbReference>
<evidence type="ECO:0000259" key="7">
    <source>
        <dbReference type="PROSITE" id="PS51384"/>
    </source>
</evidence>
<dbReference type="SUPFAM" id="SSF52218">
    <property type="entry name" value="Flavoproteins"/>
    <property type="match status" value="1"/>
</dbReference>
<dbReference type="PRINTS" id="PR00369">
    <property type="entry name" value="FLAVODOXIN"/>
</dbReference>
<dbReference type="Proteomes" id="UP000815846">
    <property type="component" value="Unassembled WGS sequence"/>
</dbReference>
<keyword evidence="3" id="KW-0249">Electron transport</keyword>
<keyword evidence="5" id="KW-0472">Membrane</keyword>
<keyword evidence="9" id="KW-1185">Reference proteome</keyword>
<dbReference type="EMBL" id="PJAI02000033">
    <property type="protein sequence ID" value="TYK64271.1"/>
    <property type="molecule type" value="Genomic_DNA"/>
</dbReference>
<dbReference type="SUPFAM" id="SSF63380">
    <property type="entry name" value="Riboflavin synthase domain-like"/>
    <property type="match status" value="1"/>
</dbReference>
<dbReference type="InterPro" id="IPR017927">
    <property type="entry name" value="FAD-bd_FR_type"/>
</dbReference>
<reference evidence="8 9" key="1">
    <citation type="submission" date="2019-08" db="EMBL/GenBank/DDBJ databases">
        <title>Microbe sample from Colwellia echini.</title>
        <authorList>
            <person name="Christiansen L."/>
            <person name="Pathiraja D."/>
            <person name="Schultz-Johansen M."/>
            <person name="Choi I.-G."/>
            <person name="Stougaard P."/>
        </authorList>
    </citation>
    <scope>NUCLEOTIDE SEQUENCE [LARGE SCALE GENOMIC DNA]</scope>
    <source>
        <strain evidence="8 9">A3</strain>
    </source>
</reference>
<dbReference type="RefSeq" id="WP_101343766.1">
    <property type="nucleotide sequence ID" value="NZ_PJAI02000033.1"/>
</dbReference>
<organism evidence="8 9">
    <name type="scientific">Colwellia echini</name>
    <dbReference type="NCBI Taxonomy" id="1982103"/>
    <lineage>
        <taxon>Bacteria</taxon>
        <taxon>Pseudomonadati</taxon>
        <taxon>Pseudomonadota</taxon>
        <taxon>Gammaproteobacteria</taxon>
        <taxon>Alteromonadales</taxon>
        <taxon>Colwelliaceae</taxon>
        <taxon>Colwellia</taxon>
    </lineage>
</organism>
<dbReference type="PRINTS" id="PR00371">
    <property type="entry name" value="FPNCR"/>
</dbReference>
<evidence type="ECO:0000259" key="6">
    <source>
        <dbReference type="PROSITE" id="PS50902"/>
    </source>
</evidence>
<dbReference type="SUPFAM" id="SSF52343">
    <property type="entry name" value="Ferredoxin reductase-like, C-terminal NADP-linked domain"/>
    <property type="match status" value="1"/>
</dbReference>
<dbReference type="PANTHER" id="PTHR19384:SF17">
    <property type="entry name" value="NADPH--CYTOCHROME P450 REDUCTASE"/>
    <property type="match status" value="1"/>
</dbReference>
<keyword evidence="5" id="KW-1133">Transmembrane helix</keyword>
<proteinExistence type="predicted"/>
<dbReference type="PROSITE" id="PS51384">
    <property type="entry name" value="FAD_FR"/>
    <property type="match status" value="1"/>
</dbReference>
<dbReference type="InterPro" id="IPR008254">
    <property type="entry name" value="Flavodoxin/NO_synth"/>
</dbReference>
<evidence type="ECO:0000256" key="3">
    <source>
        <dbReference type="ARBA" id="ARBA00022982"/>
    </source>
</evidence>
<feature type="domain" description="FAD-binding FR-type" evidence="7">
    <location>
        <begin position="212"/>
        <end position="380"/>
    </location>
</feature>
<accession>A0ABY3MT06</accession>
<evidence type="ECO:0000313" key="9">
    <source>
        <dbReference type="Proteomes" id="UP000815846"/>
    </source>
</evidence>
<keyword evidence="2" id="KW-0288">FMN</keyword>